<organism evidence="1 2">
    <name type="scientific">Hamiltonella defensa subsp. Acyrthosiphon pisum (strain 5AT)</name>
    <dbReference type="NCBI Taxonomy" id="572265"/>
    <lineage>
        <taxon>Bacteria</taxon>
        <taxon>Pseudomonadati</taxon>
        <taxon>Pseudomonadota</taxon>
        <taxon>Gammaproteobacteria</taxon>
        <taxon>Enterobacterales</taxon>
        <taxon>Enterobacteriaceae</taxon>
        <taxon>aphid secondary symbionts</taxon>
        <taxon>Candidatus Williamhamiltonella</taxon>
    </lineage>
</organism>
<keyword evidence="2" id="KW-1185">Reference proteome</keyword>
<reference evidence="1 2" key="1">
    <citation type="journal article" date="2009" name="Proc. Natl. Acad. Sci. U.S.A.">
        <title>Hamiltonella defensa, genome evolution of protective bacterial endosymbiont from pathogenic ancestors.</title>
        <authorList>
            <person name="Degnan P.H."/>
            <person name="Yu Y."/>
            <person name="Sisneros N."/>
            <person name="Wing R.A."/>
            <person name="Moran N.A."/>
        </authorList>
    </citation>
    <scope>NUCLEOTIDE SEQUENCE [LARGE SCALE GENOMIC DNA]</scope>
    <source>
        <strain evidence="2">5AT</strain>
    </source>
</reference>
<protein>
    <submittedName>
        <fullName evidence="1">Uncharacterized protein</fullName>
    </submittedName>
</protein>
<name>C4K3Y2_HAMD5</name>
<evidence type="ECO:0000313" key="1">
    <source>
        <dbReference type="EMBL" id="ACQ67275.1"/>
    </source>
</evidence>
<dbReference type="HOGENOM" id="CLU_3252396_0_0_6"/>
<dbReference type="AlphaFoldDB" id="C4K3Y2"/>
<gene>
    <name evidence="1" type="ordered locus">HDEF_0521</name>
</gene>
<evidence type="ECO:0000313" key="2">
    <source>
        <dbReference type="Proteomes" id="UP000002334"/>
    </source>
</evidence>
<dbReference type="Proteomes" id="UP000002334">
    <property type="component" value="Chromosome"/>
</dbReference>
<accession>C4K3Y2</accession>
<dbReference type="EMBL" id="CP001277">
    <property type="protein sequence ID" value="ACQ67275.1"/>
    <property type="molecule type" value="Genomic_DNA"/>
</dbReference>
<proteinExistence type="predicted"/>
<dbReference type="KEGG" id="hde:HDEF_0521"/>
<sequence length="42" mass="4876">MNYPKIKNKRHTSLRVMATLLNKSDWGIRSTLNVLNVGHKHC</sequence>